<name>X1R4J6_9ZZZZ</name>
<evidence type="ECO:0000313" key="1">
    <source>
        <dbReference type="EMBL" id="GAI61966.1"/>
    </source>
</evidence>
<dbReference type="EMBL" id="BARV01043308">
    <property type="protein sequence ID" value="GAI61966.1"/>
    <property type="molecule type" value="Genomic_DNA"/>
</dbReference>
<sequence>RGEISTIAIKLNSPKKSWSPAISAIREAS</sequence>
<protein>
    <submittedName>
        <fullName evidence="1">Uncharacterized protein</fullName>
    </submittedName>
</protein>
<comment type="caution">
    <text evidence="1">The sequence shown here is derived from an EMBL/GenBank/DDBJ whole genome shotgun (WGS) entry which is preliminary data.</text>
</comment>
<feature type="non-terminal residue" evidence="1">
    <location>
        <position position="1"/>
    </location>
</feature>
<proteinExistence type="predicted"/>
<gene>
    <name evidence="1" type="ORF">S06H3_64710</name>
</gene>
<accession>X1R4J6</accession>
<dbReference type="AlphaFoldDB" id="X1R4J6"/>
<organism evidence="1">
    <name type="scientific">marine sediment metagenome</name>
    <dbReference type="NCBI Taxonomy" id="412755"/>
    <lineage>
        <taxon>unclassified sequences</taxon>
        <taxon>metagenomes</taxon>
        <taxon>ecological metagenomes</taxon>
    </lineage>
</organism>
<reference evidence="1" key="1">
    <citation type="journal article" date="2014" name="Front. Microbiol.">
        <title>High frequency of phylogenetically diverse reductive dehalogenase-homologous genes in deep subseafloor sedimentary metagenomes.</title>
        <authorList>
            <person name="Kawai M."/>
            <person name="Futagami T."/>
            <person name="Toyoda A."/>
            <person name="Takaki Y."/>
            <person name="Nishi S."/>
            <person name="Hori S."/>
            <person name="Arai W."/>
            <person name="Tsubouchi T."/>
            <person name="Morono Y."/>
            <person name="Uchiyama I."/>
            <person name="Ito T."/>
            <person name="Fujiyama A."/>
            <person name="Inagaki F."/>
            <person name="Takami H."/>
        </authorList>
    </citation>
    <scope>NUCLEOTIDE SEQUENCE</scope>
    <source>
        <strain evidence="1">Expedition CK06-06</strain>
    </source>
</reference>